<reference evidence="2" key="3">
    <citation type="journal article" date="2011" name="Annu. Rev. Phytopathol.">
        <title>A successful bacterial coup d'etat: how Rhodococcus fascians redirects plant development.</title>
        <authorList>
            <person name="Stes E."/>
            <person name="Vandeputte O.M."/>
            <person name="El Jaziri M."/>
            <person name="Holsters M."/>
            <person name="Vereecke D."/>
        </authorList>
    </citation>
    <scope>NUCLEOTIDE SEQUENCE</scope>
    <source>
        <strain evidence="2">D188</strain>
        <plasmid evidence="2">pFiD188</plasmid>
    </source>
</reference>
<reference evidence="2" key="4">
    <citation type="submission" date="2011-06" db="EMBL/GenBank/DDBJ databases">
        <authorList>
            <person name="Vereecke D.M."/>
        </authorList>
    </citation>
    <scope>NUCLEOTIDE SEQUENCE</scope>
    <source>
        <strain evidence="2">D188</strain>
        <plasmid evidence="2">pFiD188</plasmid>
    </source>
</reference>
<reference evidence="2" key="1">
    <citation type="journal article" date="2009" name="Proc. Natl. Acad. Sci. U.S.A.">
        <title>Identification of Rhodococcus fascians cytokinins and their modus operandi to reshape the plant.</title>
        <authorList>
            <person name="Pertry I."/>
            <person name="Vaclavikova K."/>
            <person name="Depuydt S."/>
            <person name="Galuszka P."/>
            <person name="Spichal L."/>
            <person name="Temmerman W."/>
            <person name="Stes E."/>
            <person name="Schmulling T."/>
            <person name="Kakimoto T."/>
            <person name="Van Montagu M.C."/>
            <person name="Strnad M."/>
            <person name="Holsters M."/>
            <person name="Tarkowski P."/>
            <person name="Vereecke D."/>
        </authorList>
    </citation>
    <scope>NUCLEOTIDE SEQUENCE</scope>
    <source>
        <strain evidence="2">D188</strain>
        <plasmid evidence="2">pFiD188</plasmid>
    </source>
</reference>
<protein>
    <submittedName>
        <fullName evidence="2">Uncharacterized protein</fullName>
    </submittedName>
</protein>
<dbReference type="AlphaFoldDB" id="G8JYP9"/>
<feature type="compositionally biased region" description="Low complexity" evidence="1">
    <location>
        <begin position="24"/>
        <end position="34"/>
    </location>
</feature>
<reference evidence="2" key="2">
    <citation type="journal article" date="2010" name="Mol. Plant Microbe Interact.">
        <title>Rhodococcus fascians impacts plant development through the dynamic fas-mediated production of a cytokinin mix.</title>
        <authorList>
            <person name="Pertry I."/>
            <person name="Vaclavikova K."/>
            <person name="Gemrotova M."/>
            <person name="Spichal L."/>
            <person name="Galuszka P."/>
            <person name="Depuydt S."/>
            <person name="Temmerman W."/>
            <person name="Stes E."/>
            <person name="De Keyser A."/>
            <person name="Riefler M."/>
            <person name="Biondi S."/>
            <person name="Novak O."/>
            <person name="Schmulling T."/>
            <person name="Strnad M."/>
            <person name="Tarkowski P."/>
            <person name="Holsters M."/>
            <person name="Vereecke D."/>
        </authorList>
    </citation>
    <scope>NUCLEOTIDE SEQUENCE</scope>
    <source>
        <strain evidence="2">D188</strain>
        <plasmid evidence="2">pFiD188</plasmid>
    </source>
</reference>
<name>G8JYP9_RHOFA</name>
<organism evidence="2">
    <name type="scientific">Rhodococcoides fascians D188</name>
    <dbReference type="NCBI Taxonomy" id="1051973"/>
    <lineage>
        <taxon>Bacteria</taxon>
        <taxon>Bacillati</taxon>
        <taxon>Actinomycetota</taxon>
        <taxon>Actinomycetes</taxon>
        <taxon>Mycobacteriales</taxon>
        <taxon>Nocardiaceae</taxon>
        <taxon>Rhodococcoides</taxon>
    </lineage>
</organism>
<evidence type="ECO:0000256" key="1">
    <source>
        <dbReference type="SAM" id="MobiDB-lite"/>
    </source>
</evidence>
<gene>
    <name evidence="2" type="ORF">pFi_034</name>
</gene>
<keyword evidence="2" id="KW-0614">Plasmid</keyword>
<proteinExistence type="predicted"/>
<reference evidence="2" key="5">
    <citation type="journal article" date="2012" name="Mol. Plant Microbe Interact.">
        <title>pFiD188, the linear virulence plasmid of Rhodococcus fascians D188.</title>
        <authorList>
            <person name="Francis I."/>
            <person name="De Keyser A."/>
            <person name="De Backer P."/>
            <person name="Simon-Mateo C."/>
            <person name="Kalkus J."/>
            <person name="Pertry I."/>
            <person name="Ardiles-Diaz W."/>
            <person name="De Rycke R."/>
            <person name="Vandeputte O.M."/>
            <person name="El Jaziri M."/>
            <person name="Holsters M."/>
            <person name="Vereecke D."/>
        </authorList>
    </citation>
    <scope>NUCLEOTIDE SEQUENCE</scope>
    <source>
        <strain evidence="2">D188</strain>
        <plasmid evidence="2">pFiD188</plasmid>
    </source>
</reference>
<feature type="region of interest" description="Disordered" evidence="1">
    <location>
        <begin position="19"/>
        <end position="43"/>
    </location>
</feature>
<evidence type="ECO:0000313" key="2">
    <source>
        <dbReference type="EMBL" id="AET25170.1"/>
    </source>
</evidence>
<dbReference type="EMBL" id="JN093097">
    <property type="protein sequence ID" value="AET25170.1"/>
    <property type="molecule type" value="Genomic_DNA"/>
</dbReference>
<accession>G8JYP9</accession>
<geneLocation type="plasmid" evidence="2">
    <name>pFiD188</name>
</geneLocation>
<sequence>MMLRIALSLGAARTMVRSPAADVGTTTTGRALARGADDPAGGF</sequence>